<gene>
    <name evidence="1" type="ORF">MGAL_10B085684</name>
</gene>
<dbReference type="EMBL" id="UYJE01003140">
    <property type="protein sequence ID" value="VDI16923.1"/>
    <property type="molecule type" value="Genomic_DNA"/>
</dbReference>
<feature type="non-terminal residue" evidence="1">
    <location>
        <position position="1"/>
    </location>
</feature>
<accession>A0A8B6DD45</accession>
<evidence type="ECO:0000313" key="2">
    <source>
        <dbReference type="Proteomes" id="UP000596742"/>
    </source>
</evidence>
<protein>
    <submittedName>
        <fullName evidence="1">Uncharacterized protein</fullName>
    </submittedName>
</protein>
<evidence type="ECO:0000313" key="1">
    <source>
        <dbReference type="EMBL" id="VDI16923.1"/>
    </source>
</evidence>
<name>A0A8B6DD45_MYTGA</name>
<sequence>MELHSQFYLADQLDYLMEESQSVEESERYEITNEMYVKNKQKVECSSPGYLAEFDKFVENESVKESETTEIT</sequence>
<dbReference type="Proteomes" id="UP000596742">
    <property type="component" value="Unassembled WGS sequence"/>
</dbReference>
<organism evidence="1 2">
    <name type="scientific">Mytilus galloprovincialis</name>
    <name type="common">Mediterranean mussel</name>
    <dbReference type="NCBI Taxonomy" id="29158"/>
    <lineage>
        <taxon>Eukaryota</taxon>
        <taxon>Metazoa</taxon>
        <taxon>Spiralia</taxon>
        <taxon>Lophotrochozoa</taxon>
        <taxon>Mollusca</taxon>
        <taxon>Bivalvia</taxon>
        <taxon>Autobranchia</taxon>
        <taxon>Pteriomorphia</taxon>
        <taxon>Mytilida</taxon>
        <taxon>Mytiloidea</taxon>
        <taxon>Mytilidae</taxon>
        <taxon>Mytilinae</taxon>
        <taxon>Mytilus</taxon>
    </lineage>
</organism>
<keyword evidence="2" id="KW-1185">Reference proteome</keyword>
<proteinExistence type="predicted"/>
<dbReference type="OrthoDB" id="10066001at2759"/>
<dbReference type="AlphaFoldDB" id="A0A8B6DD45"/>
<reference evidence="1" key="1">
    <citation type="submission" date="2018-11" db="EMBL/GenBank/DDBJ databases">
        <authorList>
            <person name="Alioto T."/>
            <person name="Alioto T."/>
        </authorList>
    </citation>
    <scope>NUCLEOTIDE SEQUENCE</scope>
</reference>
<comment type="caution">
    <text evidence="1">The sequence shown here is derived from an EMBL/GenBank/DDBJ whole genome shotgun (WGS) entry which is preliminary data.</text>
</comment>